<name>A0ABP0X515_9BRYO</name>
<reference evidence="2" key="1">
    <citation type="submission" date="2024-02" db="EMBL/GenBank/DDBJ databases">
        <authorList>
            <consortium name="ELIXIR-Norway"/>
            <consortium name="Elixir Norway"/>
        </authorList>
    </citation>
    <scope>NUCLEOTIDE SEQUENCE</scope>
</reference>
<feature type="region of interest" description="Disordered" evidence="1">
    <location>
        <begin position="261"/>
        <end position="284"/>
    </location>
</feature>
<dbReference type="PANTHER" id="PTHR34057:SF1">
    <property type="entry name" value="ELONGATION FACTOR"/>
    <property type="match status" value="1"/>
</dbReference>
<feature type="region of interest" description="Disordered" evidence="1">
    <location>
        <begin position="678"/>
        <end position="700"/>
    </location>
</feature>
<feature type="region of interest" description="Disordered" evidence="1">
    <location>
        <begin position="715"/>
        <end position="770"/>
    </location>
</feature>
<proteinExistence type="predicted"/>
<keyword evidence="3" id="KW-1185">Reference proteome</keyword>
<evidence type="ECO:0000313" key="2">
    <source>
        <dbReference type="EMBL" id="CAK9274206.1"/>
    </source>
</evidence>
<protein>
    <submittedName>
        <fullName evidence="2">Uncharacterized protein</fullName>
    </submittedName>
</protein>
<feature type="region of interest" description="Disordered" evidence="1">
    <location>
        <begin position="387"/>
        <end position="408"/>
    </location>
</feature>
<feature type="compositionally biased region" description="Basic and acidic residues" evidence="1">
    <location>
        <begin position="715"/>
        <end position="727"/>
    </location>
</feature>
<gene>
    <name evidence="2" type="ORF">CSSPJE1EN1_LOCUS19684</name>
</gene>
<accession>A0ABP0X515</accession>
<dbReference type="Proteomes" id="UP001497444">
    <property type="component" value="Chromosome 6"/>
</dbReference>
<sequence length="770" mass="85777">MHHGAVLCTGIYQHFFANSSQGIFTSTILQESFEQICHNATEDFRIRSVIWIAVRNLLQQGKKQLEHYAEFKDNLLDREAQAHVLPGLITFDNMETSASHEPSFLNTAAVTMATTIVGAGPIESMSPSSECGDIFKESCDEKSARITKDLCEEGHDKNTYGKRTTCSIIPVSSGNVQDLVMSEKLKMEFSHTNRDIFEQAAIHELDCNSLEVDIMEWADSDDQQHCPVDQATECSFESTDSEFESETGVDRVLRGVEVESNLRDGNGASVPEEDEAEGTPNERNSKALDADWKLYRRGIEWRCRWLELRMQELQSQASRYDQILEELKKVKTWRLDRVNGEVSAARTVPLDSTPQKHRLLSSKQHRKPVDLIDIDAYMARHPLFSRYDKKRRQKSEDGEGKMHSQQNQQTQLIAIKAETLAEEENPVEQLVVGHEVGELESMEQLLWQIEALQARVEKAKHQLSQGAIPCRNSLVLLPKSAASNLSPQVSQVTLQPSSVQPFRVSMSDTSVGTPVLCNSNLVRSSSGHGLLGKRSSNDNIDNTVRSANVGVKDIEQVQHEDIKTPQWRLMEDADLEQQTQNTSSDEETDDAHYHSRDAIMEVKECQQQSLPPPKKILDADSVSVGTVGLKLGIGKGAAKIAMKVKRQTLALPTVAVSTLAKIADSIPPVKTVDPIPKKQRTKRETTPRFVVPSTKQDGPLYSQIESKDGRVIKIEPTDEMDASKKENGGPSPNCQGANVEDAFMQHPHTVDDEVDATQNGGSVSKVLEHQ</sequence>
<dbReference type="EMBL" id="OZ020101">
    <property type="protein sequence ID" value="CAK9274206.1"/>
    <property type="molecule type" value="Genomic_DNA"/>
</dbReference>
<dbReference type="PANTHER" id="PTHR34057">
    <property type="entry name" value="ELONGATION FACTOR"/>
    <property type="match status" value="1"/>
</dbReference>
<organism evidence="2 3">
    <name type="scientific">Sphagnum jensenii</name>
    <dbReference type="NCBI Taxonomy" id="128206"/>
    <lineage>
        <taxon>Eukaryota</taxon>
        <taxon>Viridiplantae</taxon>
        <taxon>Streptophyta</taxon>
        <taxon>Embryophyta</taxon>
        <taxon>Bryophyta</taxon>
        <taxon>Sphagnophytina</taxon>
        <taxon>Sphagnopsida</taxon>
        <taxon>Sphagnales</taxon>
        <taxon>Sphagnaceae</taxon>
        <taxon>Sphagnum</taxon>
    </lineage>
</organism>
<evidence type="ECO:0000256" key="1">
    <source>
        <dbReference type="SAM" id="MobiDB-lite"/>
    </source>
</evidence>
<evidence type="ECO:0000313" key="3">
    <source>
        <dbReference type="Proteomes" id="UP001497444"/>
    </source>
</evidence>